<evidence type="ECO:0000256" key="1">
    <source>
        <dbReference type="SAM" id="Phobius"/>
    </source>
</evidence>
<dbReference type="EMBL" id="CP036276">
    <property type="protein sequence ID" value="QDU42835.1"/>
    <property type="molecule type" value="Genomic_DNA"/>
</dbReference>
<dbReference type="RefSeq" id="WP_197534697.1">
    <property type="nucleotide sequence ID" value="NZ_CP036276.1"/>
</dbReference>
<dbReference type="Pfam" id="PF03741">
    <property type="entry name" value="TerC"/>
    <property type="match status" value="1"/>
</dbReference>
<gene>
    <name evidence="2" type="ORF">Mal52_13040</name>
</gene>
<dbReference type="InterPro" id="IPR005496">
    <property type="entry name" value="Integral_membrane_TerC"/>
</dbReference>
<dbReference type="GO" id="GO:0016020">
    <property type="term" value="C:membrane"/>
    <property type="evidence" value="ECO:0007669"/>
    <property type="project" value="InterPro"/>
</dbReference>
<feature type="transmembrane region" description="Helical" evidence="1">
    <location>
        <begin position="222"/>
        <end position="245"/>
    </location>
</feature>
<evidence type="ECO:0000313" key="3">
    <source>
        <dbReference type="Proteomes" id="UP000319383"/>
    </source>
</evidence>
<proteinExistence type="predicted"/>
<feature type="transmembrane region" description="Helical" evidence="1">
    <location>
        <begin position="40"/>
        <end position="61"/>
    </location>
</feature>
<protein>
    <submittedName>
        <fullName evidence="2">Integral membrane protein TerC family protein</fullName>
    </submittedName>
</protein>
<feature type="transmembrane region" description="Helical" evidence="1">
    <location>
        <begin position="6"/>
        <end position="28"/>
    </location>
</feature>
<keyword evidence="1" id="KW-0812">Transmembrane</keyword>
<reference evidence="2 3" key="1">
    <citation type="submission" date="2019-02" db="EMBL/GenBank/DDBJ databases">
        <title>Deep-cultivation of Planctomycetes and their phenomic and genomic characterization uncovers novel biology.</title>
        <authorList>
            <person name="Wiegand S."/>
            <person name="Jogler M."/>
            <person name="Boedeker C."/>
            <person name="Pinto D."/>
            <person name="Vollmers J."/>
            <person name="Rivas-Marin E."/>
            <person name="Kohn T."/>
            <person name="Peeters S.H."/>
            <person name="Heuer A."/>
            <person name="Rast P."/>
            <person name="Oberbeckmann S."/>
            <person name="Bunk B."/>
            <person name="Jeske O."/>
            <person name="Meyerdierks A."/>
            <person name="Storesund J.E."/>
            <person name="Kallscheuer N."/>
            <person name="Luecker S."/>
            <person name="Lage O.M."/>
            <person name="Pohl T."/>
            <person name="Merkel B.J."/>
            <person name="Hornburger P."/>
            <person name="Mueller R.-W."/>
            <person name="Bruemmer F."/>
            <person name="Labrenz M."/>
            <person name="Spormann A.M."/>
            <person name="Op den Camp H."/>
            <person name="Overmann J."/>
            <person name="Amann R."/>
            <person name="Jetten M.S.M."/>
            <person name="Mascher T."/>
            <person name="Medema M.H."/>
            <person name="Devos D.P."/>
            <person name="Kaster A.-K."/>
            <person name="Ovreas L."/>
            <person name="Rohde M."/>
            <person name="Galperin M.Y."/>
            <person name="Jogler C."/>
        </authorList>
    </citation>
    <scope>NUCLEOTIDE SEQUENCE [LARGE SCALE GENOMIC DNA]</scope>
    <source>
        <strain evidence="2 3">Mal52</strain>
    </source>
</reference>
<keyword evidence="1" id="KW-0472">Membrane</keyword>
<organism evidence="2 3">
    <name type="scientific">Symmachiella dynata</name>
    <dbReference type="NCBI Taxonomy" id="2527995"/>
    <lineage>
        <taxon>Bacteria</taxon>
        <taxon>Pseudomonadati</taxon>
        <taxon>Planctomycetota</taxon>
        <taxon>Planctomycetia</taxon>
        <taxon>Planctomycetales</taxon>
        <taxon>Planctomycetaceae</taxon>
        <taxon>Symmachiella</taxon>
    </lineage>
</organism>
<name>A0A517ZK30_9PLAN</name>
<feature type="transmembrane region" description="Helical" evidence="1">
    <location>
        <begin position="168"/>
        <end position="187"/>
    </location>
</feature>
<accession>A0A517ZK30</accession>
<dbReference type="AlphaFoldDB" id="A0A517ZK30"/>
<evidence type="ECO:0000313" key="2">
    <source>
        <dbReference type="EMBL" id="QDU42835.1"/>
    </source>
</evidence>
<feature type="transmembrane region" description="Helical" evidence="1">
    <location>
        <begin position="199"/>
        <end position="216"/>
    </location>
</feature>
<feature type="transmembrane region" description="Helical" evidence="1">
    <location>
        <begin position="139"/>
        <end position="162"/>
    </location>
</feature>
<sequence length="261" mass="28923">MDVFLPFVSLVFLSAGLGIDNGLLIEFSLKTLNLEPRKHLIWRSVALLMAALLRIVFLFSLSRLSFLERPLPDYAWLPNRWFSAHADELTWMSLVLFAGGLIILFMAVWEYYHKLRAEMDGPHHGETATETGTGRMLAVVFYLASMNILFSLDSVFAAVAIMDLDTQFGWMVAAILLASLVMVFGMIPISAIIAKNKHFGVLMLSILAVIATKLLVDGTGAHFSNGLLIFIIGILLLNDAAQAVIDRAAAKRKLRMAARQK</sequence>
<dbReference type="Proteomes" id="UP000319383">
    <property type="component" value="Chromosome"/>
</dbReference>
<dbReference type="KEGG" id="sdyn:Mal52_13040"/>
<keyword evidence="3" id="KW-1185">Reference proteome</keyword>
<keyword evidence="1" id="KW-1133">Transmembrane helix</keyword>
<feature type="transmembrane region" description="Helical" evidence="1">
    <location>
        <begin position="89"/>
        <end position="109"/>
    </location>
</feature>